<evidence type="ECO:0000313" key="3">
    <source>
        <dbReference type="Proteomes" id="UP000724874"/>
    </source>
</evidence>
<dbReference type="EMBL" id="JADNYJ010000151">
    <property type="protein sequence ID" value="KAF8879200.1"/>
    <property type="molecule type" value="Genomic_DNA"/>
</dbReference>
<sequence length="306" mass="32841">MSLKGVFKFALLTAHVLIGMAGPLEIRSSEELVHTPAGFIPKSNVHAVPKGARVHQSATEVHIIAANGTVLHSAPYTGSNSKPVGQIQRATTSTRRDLQSGYIAYAYWNNAGASPISFFNTNWIVPPTPSSLDSQLVYWFNGLIPQALGWILQPVLQYGVSPAGGGEFYAIASWWLVGNNAYHTDVIPVSSGTFLQGQMSLTGTSTSGGEMTYDYESTFVGYPDTTISATNTTELTWAYEALEMYNAESISDLPSGNTMFSSIDISFQDGQHPPSISWNVASDSMDGITMTVLSDSATTGSLLLTY</sequence>
<organism evidence="2 3">
    <name type="scientific">Gymnopilus junonius</name>
    <name type="common">Spectacular rustgill mushroom</name>
    <name type="synonym">Gymnopilus spectabilis subsp. junonius</name>
    <dbReference type="NCBI Taxonomy" id="109634"/>
    <lineage>
        <taxon>Eukaryota</taxon>
        <taxon>Fungi</taxon>
        <taxon>Dikarya</taxon>
        <taxon>Basidiomycota</taxon>
        <taxon>Agaricomycotina</taxon>
        <taxon>Agaricomycetes</taxon>
        <taxon>Agaricomycetidae</taxon>
        <taxon>Agaricales</taxon>
        <taxon>Agaricineae</taxon>
        <taxon>Hymenogastraceae</taxon>
        <taxon>Gymnopilus</taxon>
    </lineage>
</organism>
<comment type="caution">
    <text evidence="2">The sequence shown here is derived from an EMBL/GenBank/DDBJ whole genome shotgun (WGS) entry which is preliminary data.</text>
</comment>
<keyword evidence="3" id="KW-1185">Reference proteome</keyword>
<evidence type="ECO:0000256" key="1">
    <source>
        <dbReference type="SAM" id="SignalP"/>
    </source>
</evidence>
<reference evidence="2" key="1">
    <citation type="submission" date="2020-11" db="EMBL/GenBank/DDBJ databases">
        <authorList>
            <consortium name="DOE Joint Genome Institute"/>
            <person name="Ahrendt S."/>
            <person name="Riley R."/>
            <person name="Andreopoulos W."/>
            <person name="LaButti K."/>
            <person name="Pangilinan J."/>
            <person name="Ruiz-duenas F.J."/>
            <person name="Barrasa J.M."/>
            <person name="Sanchez-Garcia M."/>
            <person name="Camarero S."/>
            <person name="Miyauchi S."/>
            <person name="Serrano A."/>
            <person name="Linde D."/>
            <person name="Babiker R."/>
            <person name="Drula E."/>
            <person name="Ayuso-Fernandez I."/>
            <person name="Pacheco R."/>
            <person name="Padilla G."/>
            <person name="Ferreira P."/>
            <person name="Barriuso J."/>
            <person name="Kellner H."/>
            <person name="Castanera R."/>
            <person name="Alfaro M."/>
            <person name="Ramirez L."/>
            <person name="Pisabarro A.G."/>
            <person name="Kuo A."/>
            <person name="Tritt A."/>
            <person name="Lipzen A."/>
            <person name="He G."/>
            <person name="Yan M."/>
            <person name="Ng V."/>
            <person name="Cullen D."/>
            <person name="Martin F."/>
            <person name="Rosso M.-N."/>
            <person name="Henrissat B."/>
            <person name="Hibbett D."/>
            <person name="Martinez A.T."/>
            <person name="Grigoriev I.V."/>
        </authorList>
    </citation>
    <scope>NUCLEOTIDE SEQUENCE</scope>
    <source>
        <strain evidence="2">AH 44721</strain>
    </source>
</reference>
<feature type="chain" id="PRO_5040510082" evidence="1">
    <location>
        <begin position="22"/>
        <end position="306"/>
    </location>
</feature>
<dbReference type="Proteomes" id="UP000724874">
    <property type="component" value="Unassembled WGS sequence"/>
</dbReference>
<accession>A0A9P5THR9</accession>
<dbReference type="OrthoDB" id="3256306at2759"/>
<evidence type="ECO:0000313" key="2">
    <source>
        <dbReference type="EMBL" id="KAF8879200.1"/>
    </source>
</evidence>
<protein>
    <submittedName>
        <fullName evidence="2">Uncharacterized protein</fullName>
    </submittedName>
</protein>
<gene>
    <name evidence="2" type="ORF">CPB84DRAFT_1793524</name>
</gene>
<feature type="signal peptide" evidence="1">
    <location>
        <begin position="1"/>
        <end position="21"/>
    </location>
</feature>
<proteinExistence type="predicted"/>
<keyword evidence="1" id="KW-0732">Signal</keyword>
<name>A0A9P5THR9_GYMJU</name>
<dbReference type="AlphaFoldDB" id="A0A9P5THR9"/>